<reference evidence="5" key="1">
    <citation type="submission" date="2014-07" db="EMBL/GenBank/DDBJ databases">
        <authorList>
            <person name="Hornung V.Bastian."/>
        </authorList>
    </citation>
    <scope>NUCLEOTIDE SEQUENCE</scope>
    <source>
        <strain evidence="5">PCE-S</strain>
    </source>
</reference>
<dbReference type="EMBL" id="LK996017">
    <property type="protein sequence ID" value="CDX04877.1"/>
    <property type="molecule type" value="Genomic_DNA"/>
</dbReference>
<dbReference type="PANTHER" id="PTHR33376:SF7">
    <property type="entry name" value="C4-DICARBOXYLATE-BINDING PROTEIN DCTB"/>
    <property type="match status" value="1"/>
</dbReference>
<dbReference type="PIRSF" id="PIRSF006470">
    <property type="entry name" value="DctB"/>
    <property type="match status" value="1"/>
</dbReference>
<dbReference type="PROSITE" id="PS51257">
    <property type="entry name" value="PROKAR_LIPOPROTEIN"/>
    <property type="match status" value="1"/>
</dbReference>
<evidence type="ECO:0000256" key="2">
    <source>
        <dbReference type="ARBA" id="ARBA00022448"/>
    </source>
</evidence>
<dbReference type="InterPro" id="IPR004682">
    <property type="entry name" value="TRAP_DctP"/>
</dbReference>
<feature type="chain" id="PRO_5001932886" evidence="4">
    <location>
        <begin position="29"/>
        <end position="354"/>
    </location>
</feature>
<sequence length="354" mass="39541">MQKGIFLRKLLVVSLVAGLSLVGCGAKASSDSAGAGTEQKAMKMRLTQTKSDNHPVSQGYVKFAELVKEKTNGQIVVDVFNNGVLGNDREGVEAAQQGTIEFGGSSTPNMSSFTNIFTAWDLPYIFQTKEDVYKVVDGEPGQLASQELEKSGFKVVMYPDYGFRQFVNNEKEIKLPADMKGLKVRTTNSPVEQADFKVWGANPTPIGWTEVYTALQQKTVDGEGNSYGLLWETKHQEVLKFATEINYNYSSDILVMNKKIFDGLSPELQKAILDAGKEAVQWQRELANTKEEEAKENFKNFGIKIYEPTPDEMKQWKGSVKPVWDEFIVKGKADPEYVDLILKTIGKTKEEVFQ</sequence>
<dbReference type="AlphaFoldDB" id="A0A098B933"/>
<dbReference type="GO" id="GO:0055085">
    <property type="term" value="P:transmembrane transport"/>
    <property type="evidence" value="ECO:0007669"/>
    <property type="project" value="InterPro"/>
</dbReference>
<organism evidence="5">
    <name type="scientific">Desulfitobacterium hafniense</name>
    <name type="common">Desulfitobacterium frappieri</name>
    <dbReference type="NCBI Taxonomy" id="49338"/>
    <lineage>
        <taxon>Bacteria</taxon>
        <taxon>Bacillati</taxon>
        <taxon>Bacillota</taxon>
        <taxon>Clostridia</taxon>
        <taxon>Eubacteriales</taxon>
        <taxon>Desulfitobacteriaceae</taxon>
        <taxon>Desulfitobacterium</taxon>
    </lineage>
</organism>
<dbReference type="NCBIfam" id="TIGR00787">
    <property type="entry name" value="dctP"/>
    <property type="match status" value="1"/>
</dbReference>
<dbReference type="GO" id="GO:0030288">
    <property type="term" value="C:outer membrane-bounded periplasmic space"/>
    <property type="evidence" value="ECO:0007669"/>
    <property type="project" value="InterPro"/>
</dbReference>
<dbReference type="NCBIfam" id="NF037995">
    <property type="entry name" value="TRAP_S1"/>
    <property type="match status" value="1"/>
</dbReference>
<dbReference type="PATRIC" id="fig|49338.4.peg.5367"/>
<evidence type="ECO:0000256" key="3">
    <source>
        <dbReference type="ARBA" id="ARBA00022729"/>
    </source>
</evidence>
<dbReference type="PANTHER" id="PTHR33376">
    <property type="match status" value="1"/>
</dbReference>
<dbReference type="Pfam" id="PF03480">
    <property type="entry name" value="DctP"/>
    <property type="match status" value="1"/>
</dbReference>
<gene>
    <name evidence="5" type="ORF">DPCES_4991</name>
</gene>
<dbReference type="Gene3D" id="3.40.190.170">
    <property type="entry name" value="Bacterial extracellular solute-binding protein, family 7"/>
    <property type="match status" value="1"/>
</dbReference>
<dbReference type="RefSeq" id="WP_015945361.1">
    <property type="nucleotide sequence ID" value="NZ_LK996017.1"/>
</dbReference>
<keyword evidence="3 4" id="KW-0732">Signal</keyword>
<protein>
    <submittedName>
        <fullName evidence="5">2,3-diketo-L-gulonate-binding periplasmic protein YiaO</fullName>
    </submittedName>
</protein>
<dbReference type="CDD" id="cd13603">
    <property type="entry name" value="PBP2_TRAP_Siap_TeaA_like"/>
    <property type="match status" value="1"/>
</dbReference>
<name>A0A098B933_DESHA</name>
<proteinExistence type="inferred from homology"/>
<dbReference type="SUPFAM" id="SSF53850">
    <property type="entry name" value="Periplasmic binding protein-like II"/>
    <property type="match status" value="1"/>
</dbReference>
<evidence type="ECO:0000256" key="1">
    <source>
        <dbReference type="ARBA" id="ARBA00009023"/>
    </source>
</evidence>
<accession>A0A098B933</accession>
<feature type="signal peptide" evidence="4">
    <location>
        <begin position="1"/>
        <end position="28"/>
    </location>
</feature>
<evidence type="ECO:0000256" key="4">
    <source>
        <dbReference type="SAM" id="SignalP"/>
    </source>
</evidence>
<keyword evidence="2" id="KW-0813">Transport</keyword>
<dbReference type="InterPro" id="IPR038404">
    <property type="entry name" value="TRAP_DctP_sf"/>
</dbReference>
<comment type="similarity">
    <text evidence="1">Belongs to the bacterial solute-binding protein 7 family.</text>
</comment>
<evidence type="ECO:0000313" key="5">
    <source>
        <dbReference type="EMBL" id="CDX04877.1"/>
    </source>
</evidence>
<dbReference type="InterPro" id="IPR018389">
    <property type="entry name" value="DctP_fam"/>
</dbReference>